<feature type="non-terminal residue" evidence="8">
    <location>
        <position position="1"/>
    </location>
</feature>
<dbReference type="InterPro" id="IPR039426">
    <property type="entry name" value="TonB-dep_rcpt-like"/>
</dbReference>
<proteinExistence type="predicted"/>
<keyword evidence="5" id="KW-0472">Membrane</keyword>
<evidence type="ECO:0000256" key="3">
    <source>
        <dbReference type="ARBA" id="ARBA00022692"/>
    </source>
</evidence>
<dbReference type="InterPro" id="IPR036942">
    <property type="entry name" value="Beta-barrel_TonB_sf"/>
</dbReference>
<organism evidence="8">
    <name type="scientific">human gut metagenome</name>
    <dbReference type="NCBI Taxonomy" id="408170"/>
    <lineage>
        <taxon>unclassified sequences</taxon>
        <taxon>metagenomes</taxon>
        <taxon>organismal metagenomes</taxon>
    </lineage>
</organism>
<keyword evidence="8" id="KW-0675">Receptor</keyword>
<keyword evidence="2" id="KW-0813">Transport</keyword>
<keyword evidence="4" id="KW-0798">TonB box</keyword>
<sequence>TYKSNLMNREGIIIADMPNFSLLEGEAITLKDNGSYNWGLVGAFYRVSYSYKGKYLLETSGRYDGNSKFPSNQRWGFFPSGSFGWRISEENFLQNAEWLDNLKLRVSVGSAGNGLISDTYAYLSTMSITQSSLLNNGAVFNYTAAPSPIPDGLTWETATTYDLGLDFEAFNGRLNFSADIYRKKTTDMYVVGDELPAVYGNDAPKGNYADMHTDGWEASISWRDSYTVGGKPLSYNVKFSIWDNTSKITRYTSKTGTL</sequence>
<name>K1T6L4_9ZZZZ</name>
<keyword evidence="3" id="KW-0812">Transmembrane</keyword>
<dbReference type="PROSITE" id="PS52016">
    <property type="entry name" value="TONB_DEPENDENT_REC_3"/>
    <property type="match status" value="1"/>
</dbReference>
<evidence type="ECO:0000256" key="2">
    <source>
        <dbReference type="ARBA" id="ARBA00022448"/>
    </source>
</evidence>
<comment type="caution">
    <text evidence="8">The sequence shown here is derived from an EMBL/GenBank/DDBJ whole genome shotgun (WGS) entry which is preliminary data.</text>
</comment>
<evidence type="ECO:0000256" key="4">
    <source>
        <dbReference type="ARBA" id="ARBA00023077"/>
    </source>
</evidence>
<dbReference type="Gene3D" id="2.40.170.20">
    <property type="entry name" value="TonB-dependent receptor, beta-barrel domain"/>
    <property type="match status" value="1"/>
</dbReference>
<dbReference type="EMBL" id="AJWY01008159">
    <property type="protein sequence ID" value="EKC61985.1"/>
    <property type="molecule type" value="Genomic_DNA"/>
</dbReference>
<dbReference type="InterPro" id="IPR000531">
    <property type="entry name" value="Beta-barrel_TonB"/>
</dbReference>
<dbReference type="AlphaFoldDB" id="K1T6L4"/>
<dbReference type="GO" id="GO:0009279">
    <property type="term" value="C:cell outer membrane"/>
    <property type="evidence" value="ECO:0007669"/>
    <property type="project" value="UniProtKB-SubCell"/>
</dbReference>
<evidence type="ECO:0000256" key="5">
    <source>
        <dbReference type="ARBA" id="ARBA00023136"/>
    </source>
</evidence>
<evidence type="ECO:0000256" key="6">
    <source>
        <dbReference type="ARBA" id="ARBA00023237"/>
    </source>
</evidence>
<evidence type="ECO:0000259" key="7">
    <source>
        <dbReference type="Pfam" id="PF00593"/>
    </source>
</evidence>
<keyword evidence="6" id="KW-0998">Cell outer membrane</keyword>
<dbReference type="SUPFAM" id="SSF56935">
    <property type="entry name" value="Porins"/>
    <property type="match status" value="1"/>
</dbReference>
<comment type="subcellular location">
    <subcellularLocation>
        <location evidence="1">Cell outer membrane</location>
        <topology evidence="1">Multi-pass membrane protein</topology>
    </subcellularLocation>
</comment>
<dbReference type="Pfam" id="PF00593">
    <property type="entry name" value="TonB_dep_Rec_b-barrel"/>
    <property type="match status" value="1"/>
</dbReference>
<feature type="domain" description="TonB-dependent receptor-like beta-barrel" evidence="7">
    <location>
        <begin position="33"/>
        <end position="242"/>
    </location>
</feature>
<evidence type="ECO:0000313" key="8">
    <source>
        <dbReference type="EMBL" id="EKC61985.1"/>
    </source>
</evidence>
<gene>
    <name evidence="8" type="ORF">LEA_12073</name>
</gene>
<accession>K1T6L4</accession>
<protein>
    <submittedName>
        <fullName evidence="8">Protein containing TonB-dependent receptor, beta-barrel domain protein</fullName>
    </submittedName>
</protein>
<feature type="non-terminal residue" evidence="8">
    <location>
        <position position="258"/>
    </location>
</feature>
<reference evidence="8" key="1">
    <citation type="journal article" date="2013" name="Environ. Microbiol.">
        <title>Microbiota from the distal guts of lean and obese adolescents exhibit partial functional redundancy besides clear differences in community structure.</title>
        <authorList>
            <person name="Ferrer M."/>
            <person name="Ruiz A."/>
            <person name="Lanza F."/>
            <person name="Haange S.B."/>
            <person name="Oberbach A."/>
            <person name="Till H."/>
            <person name="Bargiela R."/>
            <person name="Campoy C."/>
            <person name="Segura M.T."/>
            <person name="Richter M."/>
            <person name="von Bergen M."/>
            <person name="Seifert J."/>
            <person name="Suarez A."/>
        </authorList>
    </citation>
    <scope>NUCLEOTIDE SEQUENCE</scope>
</reference>
<evidence type="ECO:0000256" key="1">
    <source>
        <dbReference type="ARBA" id="ARBA00004571"/>
    </source>
</evidence>